<keyword evidence="7" id="KW-1185">Reference proteome</keyword>
<evidence type="ECO:0000256" key="1">
    <source>
        <dbReference type="ARBA" id="ARBA00004167"/>
    </source>
</evidence>
<keyword evidence="2" id="KW-0812">Transmembrane</keyword>
<organism evidence="6 7">
    <name type="scientific">Pseudotenacibaculum haliotis</name>
    <dbReference type="NCBI Taxonomy" id="1862138"/>
    <lineage>
        <taxon>Bacteria</taxon>
        <taxon>Pseudomonadati</taxon>
        <taxon>Bacteroidota</taxon>
        <taxon>Flavobacteriia</taxon>
        <taxon>Flavobacteriales</taxon>
        <taxon>Flavobacteriaceae</taxon>
        <taxon>Pseudotenacibaculum</taxon>
    </lineage>
</organism>
<feature type="domain" description="Translocation and assembly module TamB C-terminal" evidence="5">
    <location>
        <begin position="1010"/>
        <end position="1433"/>
    </location>
</feature>
<keyword evidence="4" id="KW-0472">Membrane</keyword>
<reference evidence="7" key="1">
    <citation type="journal article" date="2019" name="Int. J. Syst. Evol. Microbiol.">
        <title>The Global Catalogue of Microorganisms (GCM) 10K type strain sequencing project: providing services to taxonomists for standard genome sequencing and annotation.</title>
        <authorList>
            <consortium name="The Broad Institute Genomics Platform"/>
            <consortium name="The Broad Institute Genome Sequencing Center for Infectious Disease"/>
            <person name="Wu L."/>
            <person name="Ma J."/>
        </authorList>
    </citation>
    <scope>NUCLEOTIDE SEQUENCE [LARGE SCALE GENOMIC DNA]</scope>
    <source>
        <strain evidence="7">KCTC 52127</strain>
    </source>
</reference>
<evidence type="ECO:0000313" key="6">
    <source>
        <dbReference type="EMBL" id="MFD2566044.1"/>
    </source>
</evidence>
<dbReference type="PANTHER" id="PTHR36985:SF1">
    <property type="entry name" value="TRANSLOCATION AND ASSEMBLY MODULE SUBUNIT TAMB"/>
    <property type="match status" value="1"/>
</dbReference>
<proteinExistence type="predicted"/>
<evidence type="ECO:0000259" key="5">
    <source>
        <dbReference type="Pfam" id="PF04357"/>
    </source>
</evidence>
<dbReference type="EMBL" id="JBHULH010000001">
    <property type="protein sequence ID" value="MFD2566044.1"/>
    <property type="molecule type" value="Genomic_DNA"/>
</dbReference>
<name>A0ABW5LPD9_9FLAO</name>
<evidence type="ECO:0000256" key="4">
    <source>
        <dbReference type="ARBA" id="ARBA00023136"/>
    </source>
</evidence>
<evidence type="ECO:0000256" key="3">
    <source>
        <dbReference type="ARBA" id="ARBA00022989"/>
    </source>
</evidence>
<sequence length="1474" mass="165808">MKYIVLFLLFLVILFSIPAVQTKLASIVTKNINEDYGTDLVIKKVDLSLLGTVALKGVEIRDHHKDTLIFIDRLRTSLVNAKKIMDNKVDLGSVSMKGINFHLKTYKGEELDNLTVFTDKFEDDNPRDSTAAPFLLRTSNIFLEDLNFRHEDDNDVVPLAFAAYNGGGSLQDFKIEGPNVSTKIRGLYFTDNRGVDITSLTTDFSYSKEAMVFKHTTVKTPHSYLKAEIRFDYKRENLGNFNELVEVDAVFDKSYLSVLDLKKLYNELSGDDVLHFTTNLHGSLNNFSATNLKLNSDKGIRIYGNLNFINAVNDEYGFIFTSDLENVTADYYKLKAILPNLLGKTLPTEFQRLGGFTLSGITKLTPETIEATLDISSEIGEVISDMEITNFGDIDEATYEGEIEFIKFDLGKFFNDPLFGTFTFKGDVIDGKGFRIDNINTTLIGDATELEFKDYAYQNINVNGKYANNLFNGKLDVEDANLKMEFNGEADFSGEENRFDFNADIVYADLKATGLYTKDSISEFKGLIKLDMKGNTLNDIVGLANFKNVEYKNQKDTYPFKQFLVLSNIQDGVKKIRIDSEDIVKGDIEGNFNFEELLSITQNALGSIYSNYNPYKVAPHQFLSFDFTIYNQIVEVFFPEVSIAPNTTIKGRINADNDHLKLTISSPRITAYGNTIDTLLLRTDNKNPKLPYDSFLTAKKLKTPYYDVSKLNLVNITQNDTLFFKSTFLGGDQAREDFNLDFYFTINEDKKSVVGIQKSNFNFNNNNWSINPNDDKDNKVVFDVKANEYIFSPFLMKAKDQEINFRGVLRDSTYKDLKAKFTNVSLESFLPKVDSLSFKGRLSGIVDFTQKDSLYSPEGVLKVKDFYINNVKQGDSLLLNVTGNNSYEKYNVGLSLNRERAKSIDATGEIDFSKARPEIDLRVFMKDFELSAFSPLGEDVLSSLRGSASGDFTLKGYLRNPDMYGGLVLKDAGMKFPYLNVDYDFDGDAAVILKEQSFEFNDIKLKDTKHETIGYLNGDITHQNFDLWYLNLRINSDNLLVLDTEDSEEALYYGKGFIEGEANIYGLTKNIFIDVNAKTKPETLFVIPLKDIASVDNYRLIHFKSEKKAEDIQKELAIEAIEGVSLNINLEVTKDAVAQVVIDEVNGSELKGSGTGDLRIEINTRGKFNMFGDFTIDNGFYNFKYGGVINKPFSILKGGTISWSGSPYEANLNVTAVYTTQANPAVLLENFNANRQVDVELITKISGSLFNSNQEFDINIPNTESTINSELDFILNDNDINSKMRQFVSLLAFGNFFNPNNNNINGSGLVTGTTSNVVGSILSDLISSQNVQIGFNYTTDDNQNPQTNLNIGDRVDFSVRTQVSDRVIINGKVGVPVGTQTQSSVVGEVKVEVLLNESGNFRGVIFNRQNEIQYSAQEEGYTQGIGLSYQVNFNTLSELLQKVGLKKKEKTKKVKKKKDSIITPHKRLINFKDN</sequence>
<dbReference type="RefSeq" id="WP_379664766.1">
    <property type="nucleotide sequence ID" value="NZ_JBHULH010000001.1"/>
</dbReference>
<dbReference type="PANTHER" id="PTHR36985">
    <property type="entry name" value="TRANSLOCATION AND ASSEMBLY MODULE SUBUNIT TAMB"/>
    <property type="match status" value="1"/>
</dbReference>
<gene>
    <name evidence="6" type="ORF">ACFSRZ_01595</name>
</gene>
<comment type="subcellular location">
    <subcellularLocation>
        <location evidence="1">Membrane</location>
        <topology evidence="1">Single-pass membrane protein</topology>
    </subcellularLocation>
</comment>
<evidence type="ECO:0000313" key="7">
    <source>
        <dbReference type="Proteomes" id="UP001597508"/>
    </source>
</evidence>
<keyword evidence="3" id="KW-1133">Transmembrane helix</keyword>
<dbReference type="Proteomes" id="UP001597508">
    <property type="component" value="Unassembled WGS sequence"/>
</dbReference>
<dbReference type="Pfam" id="PF04357">
    <property type="entry name" value="TamB"/>
    <property type="match status" value="1"/>
</dbReference>
<evidence type="ECO:0000256" key="2">
    <source>
        <dbReference type="ARBA" id="ARBA00022692"/>
    </source>
</evidence>
<dbReference type="InterPro" id="IPR007452">
    <property type="entry name" value="TamB_C"/>
</dbReference>
<accession>A0ABW5LPD9</accession>
<comment type="caution">
    <text evidence="6">The sequence shown here is derived from an EMBL/GenBank/DDBJ whole genome shotgun (WGS) entry which is preliminary data.</text>
</comment>
<protein>
    <submittedName>
        <fullName evidence="6">Translocation/assembly module TamB domain-containing protein</fullName>
    </submittedName>
</protein>